<dbReference type="EMBL" id="RWGY01000007">
    <property type="protein sequence ID" value="TVU37335.1"/>
    <property type="molecule type" value="Genomic_DNA"/>
</dbReference>
<sequence>MADICFLASWSRVEKDESPLLFQDALQLTPTCKTRNHWFNSKIIGNDEAGMQNNPNRRWDEHDRDNHPSGLTKFSGLIEGAAKPTNSYVSSLTQVACFYNHAQTKLIDICSLPVSVCFT</sequence>
<proteinExistence type="predicted"/>
<name>A0A5J9VPD1_9POAL</name>
<dbReference type="AlphaFoldDB" id="A0A5J9VPD1"/>
<feature type="non-terminal residue" evidence="1">
    <location>
        <position position="1"/>
    </location>
</feature>
<keyword evidence="2" id="KW-1185">Reference proteome</keyword>
<comment type="caution">
    <text evidence="1">The sequence shown here is derived from an EMBL/GenBank/DDBJ whole genome shotgun (WGS) entry which is preliminary data.</text>
</comment>
<reference evidence="1 2" key="1">
    <citation type="journal article" date="2019" name="Sci. Rep.">
        <title>A high-quality genome of Eragrostis curvula grass provides insights into Poaceae evolution and supports new strategies to enhance forage quality.</title>
        <authorList>
            <person name="Carballo J."/>
            <person name="Santos B.A.C.M."/>
            <person name="Zappacosta D."/>
            <person name="Garbus I."/>
            <person name="Selva J.P."/>
            <person name="Gallo C.A."/>
            <person name="Diaz A."/>
            <person name="Albertini E."/>
            <person name="Caccamo M."/>
            <person name="Echenique V."/>
        </authorList>
    </citation>
    <scope>NUCLEOTIDE SEQUENCE [LARGE SCALE GENOMIC DNA]</scope>
    <source>
        <strain evidence="2">cv. Victoria</strain>
        <tissue evidence="1">Leaf</tissue>
    </source>
</reference>
<evidence type="ECO:0000313" key="1">
    <source>
        <dbReference type="EMBL" id="TVU37335.1"/>
    </source>
</evidence>
<dbReference type="Gramene" id="TVU37335">
    <property type="protein sequence ID" value="TVU37335"/>
    <property type="gene ID" value="EJB05_10644"/>
</dbReference>
<dbReference type="Proteomes" id="UP000324897">
    <property type="component" value="Chromosome 4"/>
</dbReference>
<gene>
    <name evidence="1" type="ORF">EJB05_10644</name>
</gene>
<evidence type="ECO:0000313" key="2">
    <source>
        <dbReference type="Proteomes" id="UP000324897"/>
    </source>
</evidence>
<protein>
    <submittedName>
        <fullName evidence="1">Uncharacterized protein</fullName>
    </submittedName>
</protein>
<accession>A0A5J9VPD1</accession>
<organism evidence="1 2">
    <name type="scientific">Eragrostis curvula</name>
    <name type="common">weeping love grass</name>
    <dbReference type="NCBI Taxonomy" id="38414"/>
    <lineage>
        <taxon>Eukaryota</taxon>
        <taxon>Viridiplantae</taxon>
        <taxon>Streptophyta</taxon>
        <taxon>Embryophyta</taxon>
        <taxon>Tracheophyta</taxon>
        <taxon>Spermatophyta</taxon>
        <taxon>Magnoliopsida</taxon>
        <taxon>Liliopsida</taxon>
        <taxon>Poales</taxon>
        <taxon>Poaceae</taxon>
        <taxon>PACMAD clade</taxon>
        <taxon>Chloridoideae</taxon>
        <taxon>Eragrostideae</taxon>
        <taxon>Eragrostidinae</taxon>
        <taxon>Eragrostis</taxon>
    </lineage>
</organism>